<evidence type="ECO:0000259" key="2">
    <source>
        <dbReference type="Pfam" id="PF17482"/>
    </source>
</evidence>
<comment type="similarity">
    <text evidence="1">Belongs to the myoviridae tail sheath protein family.</text>
</comment>
<keyword evidence="4" id="KW-1185">Reference proteome</keyword>
<dbReference type="AlphaFoldDB" id="A0A2S0I0A0"/>
<dbReference type="Proteomes" id="UP000238442">
    <property type="component" value="Chromosome"/>
</dbReference>
<sequence length="401" mass="43678">MRFFYANGGGDCYVLSVGKVGSDLDANDVTGAIDLLKKEAEPTMLVIPDVVEFSLDEAYSIQGYMINHCGAEMPSRVAILDIPNGYNEPEDNPTASVDVFRDRVSGTVQKSNSYAAAYYPWLHTTVYQSADVSYKNLIEDSYANVATLLTTEFTDPVKGISVDHANAISSFTNKGMSDDGKLTIDEADAALQNLSKQYPILLGKVKRQLNLMAPSAAMAGIYTAVDNADGVWKAPANVAVQNVTAPAVKINNDMQENLNVPLNGKSVCAIRFFKGMGNMVWGARTLDGNSNDWRYVNVRRTLIFLEQSIKEAAKTYVFAPNDANTWVTVKSMISNFLTGVWKQGGLVGPKPADAYSVSVGLGTTMTNEDIQLGIMRVMVKVAVSHPAEFIEITFQQQMQKA</sequence>
<name>A0A2S0I0A0_9FLAO</name>
<reference evidence="3 4" key="1">
    <citation type="submission" date="2018-02" db="EMBL/GenBank/DDBJ databases">
        <title>Genomic analysis of the strain RR4-38 isolated from a seawater recirculating aquaculture system.</title>
        <authorList>
            <person name="Kim Y.-S."/>
            <person name="Jang Y.H."/>
            <person name="Kim K.-H."/>
        </authorList>
    </citation>
    <scope>NUCLEOTIDE SEQUENCE [LARGE SCALE GENOMIC DNA]</scope>
    <source>
        <strain evidence="3 4">RR4-38</strain>
    </source>
</reference>
<dbReference type="Gene3D" id="3.40.50.11780">
    <property type="match status" value="1"/>
</dbReference>
<feature type="domain" description="Tail sheath protein C-terminal" evidence="2">
    <location>
        <begin position="290"/>
        <end position="396"/>
    </location>
</feature>
<dbReference type="InterPro" id="IPR020287">
    <property type="entry name" value="Tail_sheath_C"/>
</dbReference>
<dbReference type="Pfam" id="PF17482">
    <property type="entry name" value="Phage_sheath_1C"/>
    <property type="match status" value="1"/>
</dbReference>
<evidence type="ECO:0000256" key="1">
    <source>
        <dbReference type="ARBA" id="ARBA00008005"/>
    </source>
</evidence>
<gene>
    <name evidence="3" type="ORF">C5O00_04375</name>
</gene>
<protein>
    <recommendedName>
        <fullName evidence="2">Tail sheath protein C-terminal domain-containing protein</fullName>
    </recommendedName>
</protein>
<dbReference type="PANTHER" id="PTHR35861">
    <property type="match status" value="1"/>
</dbReference>
<dbReference type="EMBL" id="CP027062">
    <property type="protein sequence ID" value="AVI52332.1"/>
    <property type="molecule type" value="Genomic_DNA"/>
</dbReference>
<dbReference type="OrthoDB" id="9767864at2"/>
<accession>A0A2S0I0A0</accession>
<dbReference type="PANTHER" id="PTHR35861:SF1">
    <property type="entry name" value="PHAGE TAIL SHEATH PROTEIN"/>
    <property type="match status" value="1"/>
</dbReference>
<evidence type="ECO:0000313" key="3">
    <source>
        <dbReference type="EMBL" id="AVI52332.1"/>
    </source>
</evidence>
<evidence type="ECO:0000313" key="4">
    <source>
        <dbReference type="Proteomes" id="UP000238442"/>
    </source>
</evidence>
<dbReference type="InterPro" id="IPR052042">
    <property type="entry name" value="Tail_sheath_structural"/>
</dbReference>
<dbReference type="KEGG" id="aue:C5O00_04375"/>
<organism evidence="3 4">
    <name type="scientific">Pukyongia salina</name>
    <dbReference type="NCBI Taxonomy" id="2094025"/>
    <lineage>
        <taxon>Bacteria</taxon>
        <taxon>Pseudomonadati</taxon>
        <taxon>Bacteroidota</taxon>
        <taxon>Flavobacteriia</taxon>
        <taxon>Flavobacteriales</taxon>
        <taxon>Flavobacteriaceae</taxon>
        <taxon>Pukyongia</taxon>
    </lineage>
</organism>
<proteinExistence type="inferred from homology"/>